<accession>A0A6J7X1R9</accession>
<gene>
    <name evidence="1" type="ORF">UFOVP371_52</name>
</gene>
<reference evidence="1" key="1">
    <citation type="submission" date="2020-05" db="EMBL/GenBank/DDBJ databases">
        <authorList>
            <person name="Chiriac C."/>
            <person name="Salcher M."/>
            <person name="Ghai R."/>
            <person name="Kavagutti S V."/>
        </authorList>
    </citation>
    <scope>NUCLEOTIDE SEQUENCE</scope>
</reference>
<protein>
    <submittedName>
        <fullName evidence="1">Uncharacterized protein</fullName>
    </submittedName>
</protein>
<dbReference type="EMBL" id="LR798312">
    <property type="protein sequence ID" value="CAB5223058.1"/>
    <property type="molecule type" value="Genomic_DNA"/>
</dbReference>
<proteinExistence type="predicted"/>
<sequence length="162" mass="18130">MFKPLAGNLQDLAYKYFLVTSEKQFKRLTKKLGIYDSSYMPSGALACCSIYEEQGIAIVSLKEEAAPEEIISLLIHEAVHLWQAHCRWIGEDKPGDETEAYAIQKIASELIREYGKSKLSVIKLAEEGVSKHNALQDCSGGEAVREEPVVSHLSFDRRPELS</sequence>
<organism evidence="1">
    <name type="scientific">uncultured Caudovirales phage</name>
    <dbReference type="NCBI Taxonomy" id="2100421"/>
    <lineage>
        <taxon>Viruses</taxon>
        <taxon>Duplodnaviria</taxon>
        <taxon>Heunggongvirae</taxon>
        <taxon>Uroviricota</taxon>
        <taxon>Caudoviricetes</taxon>
        <taxon>Peduoviridae</taxon>
        <taxon>Maltschvirus</taxon>
        <taxon>Maltschvirus maltsch</taxon>
    </lineage>
</organism>
<evidence type="ECO:0000313" key="1">
    <source>
        <dbReference type="EMBL" id="CAB5223058.1"/>
    </source>
</evidence>
<name>A0A6J7X1R9_9CAUD</name>